<keyword evidence="5 7" id="KW-0482">Metalloprotease</keyword>
<keyword evidence="9" id="KW-1185">Reference proteome</keyword>
<dbReference type="InterPro" id="IPR024079">
    <property type="entry name" value="MetalloPept_cat_dom_sf"/>
</dbReference>
<dbReference type="GO" id="GO:0006508">
    <property type="term" value="P:proteolysis"/>
    <property type="evidence" value="ECO:0007669"/>
    <property type="project" value="UniProtKB-KW"/>
</dbReference>
<evidence type="ECO:0000256" key="3">
    <source>
        <dbReference type="ARBA" id="ARBA00022801"/>
    </source>
</evidence>
<dbReference type="PANTHER" id="PTHR10127">
    <property type="entry name" value="DISCOIDIN, CUB, EGF, LAMININ , AND ZINC METALLOPROTEASE DOMAIN CONTAINING"/>
    <property type="match status" value="1"/>
</dbReference>
<name>A0A0N5BUZ9_STREA</name>
<dbReference type="Gene3D" id="3.40.390.10">
    <property type="entry name" value="Collagenase (Catalytic Domain)"/>
    <property type="match status" value="1"/>
</dbReference>
<feature type="domain" description="Peptidase M12A" evidence="8">
    <location>
        <begin position="30"/>
        <end position="223"/>
    </location>
</feature>
<accession>A0A0N5BUZ9</accession>
<dbReference type="SUPFAM" id="SSF55486">
    <property type="entry name" value="Metalloproteases ('zincins'), catalytic domain"/>
    <property type="match status" value="1"/>
</dbReference>
<evidence type="ECO:0000256" key="4">
    <source>
        <dbReference type="ARBA" id="ARBA00022833"/>
    </source>
</evidence>
<keyword evidence="3 7" id="KW-0378">Hydrolase</keyword>
<comment type="caution">
    <text evidence="6">Lacks conserved residue(s) required for the propagation of feature annotation.</text>
</comment>
<proteinExistence type="predicted"/>
<dbReference type="Proteomes" id="UP000046392">
    <property type="component" value="Unplaced"/>
</dbReference>
<protein>
    <recommendedName>
        <fullName evidence="7">Metalloendopeptidase</fullName>
        <ecNumber evidence="7">3.4.24.-</ecNumber>
    </recommendedName>
</protein>
<dbReference type="GO" id="GO:0046872">
    <property type="term" value="F:metal ion binding"/>
    <property type="evidence" value="ECO:0007669"/>
    <property type="project" value="UniProtKB-KW"/>
</dbReference>
<dbReference type="Pfam" id="PF01400">
    <property type="entry name" value="Astacin"/>
    <property type="match status" value="1"/>
</dbReference>
<dbReference type="GO" id="GO:0004222">
    <property type="term" value="F:metalloendopeptidase activity"/>
    <property type="evidence" value="ECO:0007669"/>
    <property type="project" value="UniProtKB-UniRule"/>
</dbReference>
<feature type="signal peptide" evidence="7">
    <location>
        <begin position="1"/>
        <end position="16"/>
    </location>
</feature>
<evidence type="ECO:0000256" key="6">
    <source>
        <dbReference type="PROSITE-ProRule" id="PRU01211"/>
    </source>
</evidence>
<evidence type="ECO:0000313" key="10">
    <source>
        <dbReference type="WBParaSite" id="SPAL_0000966700.1"/>
    </source>
</evidence>
<evidence type="ECO:0000256" key="2">
    <source>
        <dbReference type="ARBA" id="ARBA00022723"/>
    </source>
</evidence>
<sequence length="348" mass="41185">MLCFIFIMFFYNCIESSIYMDDNINIREKKAIIIDRKKMFKSEIIRYHIDKSLDSQIIEAVLSYLNKKTCFSFIKTLREDKTDLKFEYGPNFNSSLGKTDNKTQIITIGAKNPSKVQVFRFVLRQFGMDFEHNRYDRDNYVNVYLKHVKQQYFSFFKQKPYYLASTYGINYDFSSIMHFSKREFTENFRISLEAKDKLMDATMGSSLKPSFNDIKLLNRHYCKHKCKIKLECFHSAYIDPLNCQNCRCLPFYTGTHCEKFSPNHYPICQRNNIFMVDNRKRLLALTLYGDCHYIFVARPGKRVLFKTAESRPKWYPGIGGPEEFIEIRYKSDKSVSNKILLGGVTHTI</sequence>
<dbReference type="AlphaFoldDB" id="A0A0N5BUZ9"/>
<dbReference type="InterPro" id="IPR000742">
    <property type="entry name" value="EGF"/>
</dbReference>
<evidence type="ECO:0000259" key="8">
    <source>
        <dbReference type="PROSITE" id="PS51864"/>
    </source>
</evidence>
<keyword evidence="4 7" id="KW-0862">Zinc</keyword>
<keyword evidence="1 7" id="KW-0645">Protease</keyword>
<dbReference type="EC" id="3.4.24.-" evidence="7"/>
<feature type="chain" id="PRO_5005733453" description="Metalloendopeptidase" evidence="7">
    <location>
        <begin position="17"/>
        <end position="348"/>
    </location>
</feature>
<dbReference type="PROSITE" id="PS51864">
    <property type="entry name" value="ASTACIN"/>
    <property type="match status" value="1"/>
</dbReference>
<keyword evidence="2 7" id="KW-0479">Metal-binding</keyword>
<dbReference type="WBParaSite" id="SPAL_0000966700.1">
    <property type="protein sequence ID" value="SPAL_0000966700.1"/>
    <property type="gene ID" value="SPAL_0000966700"/>
</dbReference>
<evidence type="ECO:0000256" key="1">
    <source>
        <dbReference type="ARBA" id="ARBA00022670"/>
    </source>
</evidence>
<reference evidence="10" key="1">
    <citation type="submission" date="2017-02" db="UniProtKB">
        <authorList>
            <consortium name="WormBaseParasite"/>
        </authorList>
    </citation>
    <scope>IDENTIFICATION</scope>
</reference>
<keyword evidence="7" id="KW-0732">Signal</keyword>
<evidence type="ECO:0000256" key="7">
    <source>
        <dbReference type="RuleBase" id="RU361183"/>
    </source>
</evidence>
<dbReference type="PANTHER" id="PTHR10127:SF780">
    <property type="entry name" value="METALLOENDOPEPTIDASE"/>
    <property type="match status" value="1"/>
</dbReference>
<comment type="cofactor">
    <cofactor evidence="7">
        <name>Zn(2+)</name>
        <dbReference type="ChEBI" id="CHEBI:29105"/>
    </cofactor>
    <text evidence="7">Binds 1 zinc ion per subunit.</text>
</comment>
<evidence type="ECO:0000256" key="5">
    <source>
        <dbReference type="ARBA" id="ARBA00023049"/>
    </source>
</evidence>
<dbReference type="PRINTS" id="PR00480">
    <property type="entry name" value="ASTACIN"/>
</dbReference>
<dbReference type="InterPro" id="IPR001506">
    <property type="entry name" value="Peptidase_M12A"/>
</dbReference>
<organism evidence="9 10">
    <name type="scientific">Strongyloides papillosus</name>
    <name type="common">Intestinal threadworm</name>
    <dbReference type="NCBI Taxonomy" id="174720"/>
    <lineage>
        <taxon>Eukaryota</taxon>
        <taxon>Metazoa</taxon>
        <taxon>Ecdysozoa</taxon>
        <taxon>Nematoda</taxon>
        <taxon>Chromadorea</taxon>
        <taxon>Rhabditida</taxon>
        <taxon>Tylenchina</taxon>
        <taxon>Panagrolaimomorpha</taxon>
        <taxon>Strongyloidoidea</taxon>
        <taxon>Strongyloididae</taxon>
        <taxon>Strongyloides</taxon>
    </lineage>
</organism>
<evidence type="ECO:0000313" key="9">
    <source>
        <dbReference type="Proteomes" id="UP000046392"/>
    </source>
</evidence>
<dbReference type="PROSITE" id="PS00022">
    <property type="entry name" value="EGF_1"/>
    <property type="match status" value="1"/>
</dbReference>